<keyword evidence="2" id="KW-1185">Reference proteome</keyword>
<protein>
    <submittedName>
        <fullName evidence="1">Myosin-2-like</fullName>
    </submittedName>
</protein>
<feature type="non-terminal residue" evidence="1">
    <location>
        <position position="37"/>
    </location>
</feature>
<reference evidence="1 2" key="1">
    <citation type="journal article" date="2018" name="Front. Plant Sci.">
        <title>Red Clover (Trifolium pratense) and Zigzag Clover (T. medium) - A Picture of Genomic Similarities and Differences.</title>
        <authorList>
            <person name="Dluhosova J."/>
            <person name="Istvanek J."/>
            <person name="Nedelnik J."/>
            <person name="Repkova J."/>
        </authorList>
    </citation>
    <scope>NUCLEOTIDE SEQUENCE [LARGE SCALE GENOMIC DNA]</scope>
    <source>
        <strain evidence="2">cv. 10/8</strain>
        <tissue evidence="1">Leaf</tissue>
    </source>
</reference>
<evidence type="ECO:0000313" key="2">
    <source>
        <dbReference type="Proteomes" id="UP000265520"/>
    </source>
</evidence>
<sequence length="37" mass="4094">MPSDSIQLLSSCSCELLQSFSKTLNHQSQKQSNSQHA</sequence>
<name>A0A392RYV2_9FABA</name>
<proteinExistence type="predicted"/>
<comment type="caution">
    <text evidence="1">The sequence shown here is derived from an EMBL/GenBank/DDBJ whole genome shotgun (WGS) entry which is preliminary data.</text>
</comment>
<dbReference type="EMBL" id="LXQA010285922">
    <property type="protein sequence ID" value="MCI40960.1"/>
    <property type="molecule type" value="Genomic_DNA"/>
</dbReference>
<dbReference type="Proteomes" id="UP000265520">
    <property type="component" value="Unassembled WGS sequence"/>
</dbReference>
<dbReference type="AlphaFoldDB" id="A0A392RYV2"/>
<accession>A0A392RYV2</accession>
<evidence type="ECO:0000313" key="1">
    <source>
        <dbReference type="EMBL" id="MCI40960.1"/>
    </source>
</evidence>
<organism evidence="1 2">
    <name type="scientific">Trifolium medium</name>
    <dbReference type="NCBI Taxonomy" id="97028"/>
    <lineage>
        <taxon>Eukaryota</taxon>
        <taxon>Viridiplantae</taxon>
        <taxon>Streptophyta</taxon>
        <taxon>Embryophyta</taxon>
        <taxon>Tracheophyta</taxon>
        <taxon>Spermatophyta</taxon>
        <taxon>Magnoliopsida</taxon>
        <taxon>eudicotyledons</taxon>
        <taxon>Gunneridae</taxon>
        <taxon>Pentapetalae</taxon>
        <taxon>rosids</taxon>
        <taxon>fabids</taxon>
        <taxon>Fabales</taxon>
        <taxon>Fabaceae</taxon>
        <taxon>Papilionoideae</taxon>
        <taxon>50 kb inversion clade</taxon>
        <taxon>NPAAA clade</taxon>
        <taxon>Hologalegina</taxon>
        <taxon>IRL clade</taxon>
        <taxon>Trifolieae</taxon>
        <taxon>Trifolium</taxon>
    </lineage>
</organism>